<keyword evidence="2" id="KW-0812">Transmembrane</keyword>
<feature type="compositionally biased region" description="Pro residues" evidence="1">
    <location>
        <begin position="60"/>
        <end position="110"/>
    </location>
</feature>
<feature type="region of interest" description="Disordered" evidence="1">
    <location>
        <begin position="286"/>
        <end position="357"/>
    </location>
</feature>
<dbReference type="EMBL" id="UYSL01021166">
    <property type="protein sequence ID" value="VDL77456.1"/>
    <property type="molecule type" value="Genomic_DNA"/>
</dbReference>
<keyword evidence="2" id="KW-1133">Transmembrane helix</keyword>
<dbReference type="OMA" id="APGAMQN"/>
<gene>
    <name evidence="3" type="ORF">NBR_LOCUS13867</name>
</gene>
<keyword evidence="2" id="KW-0472">Membrane</keyword>
<organism evidence="5">
    <name type="scientific">Nippostrongylus brasiliensis</name>
    <name type="common">Rat hookworm</name>
    <dbReference type="NCBI Taxonomy" id="27835"/>
    <lineage>
        <taxon>Eukaryota</taxon>
        <taxon>Metazoa</taxon>
        <taxon>Ecdysozoa</taxon>
        <taxon>Nematoda</taxon>
        <taxon>Chromadorea</taxon>
        <taxon>Rhabditida</taxon>
        <taxon>Rhabditina</taxon>
        <taxon>Rhabditomorpha</taxon>
        <taxon>Strongyloidea</taxon>
        <taxon>Heligmosomidae</taxon>
        <taxon>Nippostrongylus</taxon>
    </lineage>
</organism>
<evidence type="ECO:0000313" key="4">
    <source>
        <dbReference type="Proteomes" id="UP000271162"/>
    </source>
</evidence>
<dbReference type="WBParaSite" id="NBR_0001386601-mRNA-1">
    <property type="protein sequence ID" value="NBR_0001386601-mRNA-1"/>
    <property type="gene ID" value="NBR_0001386601"/>
</dbReference>
<evidence type="ECO:0000313" key="3">
    <source>
        <dbReference type="EMBL" id="VDL77456.1"/>
    </source>
</evidence>
<feature type="compositionally biased region" description="Basic residues" evidence="1">
    <location>
        <begin position="36"/>
        <end position="46"/>
    </location>
</feature>
<dbReference type="AlphaFoldDB" id="A0A0N4YBL7"/>
<feature type="compositionally biased region" description="Polar residues" evidence="1">
    <location>
        <begin position="1"/>
        <end position="12"/>
    </location>
</feature>
<sequence length="357" mass="38747">MRRASHQISTYERQLLRIARDAKAVPDKASEPTEKKKQKRHMSSHKPKPETSQKTTPKTTPKPTPEPTTKPTSKPTPEPTSEPTPKTTPKPTTEPTPAPTPAPTPEPTPKSSPASNPTSGPSDTPKPEQKEHMGAHQALRPNARKIEKPHRLQKKSHTGLIIISLSGLAALLIIGAVIGVVIGLYLRHRRRSQSKVYFFSTFLKHIDSLQKKQPRKMESANIYETKFTHGGALVLDAKLQGPVEHALDNEQTKSIQSIKFDPGLNEIVDIGSQIEVVNEKGVTVEYTNDDDCKKPPTPGIQPKPASGPAQNVQKPAAQNAQKPGSAPGAMQNAQKPGSAPGAMQNAQKRVSPMPNAK</sequence>
<proteinExistence type="predicted"/>
<dbReference type="Proteomes" id="UP000271162">
    <property type="component" value="Unassembled WGS sequence"/>
</dbReference>
<feature type="region of interest" description="Disordered" evidence="1">
    <location>
        <begin position="1"/>
        <end position="154"/>
    </location>
</feature>
<feature type="compositionally biased region" description="Basic and acidic residues" evidence="1">
    <location>
        <begin position="125"/>
        <end position="134"/>
    </location>
</feature>
<evidence type="ECO:0000256" key="2">
    <source>
        <dbReference type="SAM" id="Phobius"/>
    </source>
</evidence>
<keyword evidence="4" id="KW-1185">Reference proteome</keyword>
<feature type="compositionally biased region" description="Low complexity" evidence="1">
    <location>
        <begin position="50"/>
        <end position="59"/>
    </location>
</feature>
<evidence type="ECO:0000256" key="1">
    <source>
        <dbReference type="SAM" id="MobiDB-lite"/>
    </source>
</evidence>
<feature type="transmembrane region" description="Helical" evidence="2">
    <location>
        <begin position="160"/>
        <end position="186"/>
    </location>
</feature>
<feature type="compositionally biased region" description="Basic and acidic residues" evidence="1">
    <location>
        <begin position="14"/>
        <end position="35"/>
    </location>
</feature>
<feature type="compositionally biased region" description="Polar residues" evidence="1">
    <location>
        <begin position="308"/>
        <end position="322"/>
    </location>
</feature>
<reference evidence="3 4" key="2">
    <citation type="submission" date="2018-11" db="EMBL/GenBank/DDBJ databases">
        <authorList>
            <consortium name="Pathogen Informatics"/>
        </authorList>
    </citation>
    <scope>NUCLEOTIDE SEQUENCE [LARGE SCALE GENOMIC DNA]</scope>
</reference>
<reference evidence="5" key="1">
    <citation type="submission" date="2017-02" db="UniProtKB">
        <authorList>
            <consortium name="WormBaseParasite"/>
        </authorList>
    </citation>
    <scope>IDENTIFICATION</scope>
</reference>
<accession>A0A0N4YBL7</accession>
<evidence type="ECO:0000313" key="5">
    <source>
        <dbReference type="WBParaSite" id="NBR_0001386601-mRNA-1"/>
    </source>
</evidence>
<protein>
    <submittedName>
        <fullName evidence="5">DUF4097 domain-containing protein</fullName>
    </submittedName>
</protein>
<name>A0A0N4YBL7_NIPBR</name>